<keyword evidence="3" id="KW-1185">Reference proteome</keyword>
<reference evidence="1" key="2">
    <citation type="submission" date="2020-07" db="EMBL/GenBank/DDBJ databases">
        <authorList>
            <person name="Pettersson B.M.F."/>
            <person name="Behra P.R.K."/>
            <person name="Ramesh M."/>
            <person name="Das S."/>
            <person name="Dasgupta S."/>
            <person name="Kirsebom L.A."/>
        </authorList>
    </citation>
    <scope>NUCLEOTIDE SEQUENCE</scope>
    <source>
        <strain evidence="1">CCUG 55640</strain>
    </source>
</reference>
<proteinExistence type="predicted"/>
<evidence type="ECO:0000313" key="3">
    <source>
        <dbReference type="Proteomes" id="UP000192319"/>
    </source>
</evidence>
<sequence>MTTSTPAPLTILPPSAAEHIGDWELSDDDRIAHRHFHCGEHTTPGGLRVKVHGLQYVDGGLDGLSIALSDEHGDVMVDSSDVEALAAHLRDAADELDHLAR</sequence>
<dbReference type="RefSeq" id="WP_083138779.1">
    <property type="nucleotide sequence ID" value="NZ_JACKVH010000014.1"/>
</dbReference>
<protein>
    <submittedName>
        <fullName evidence="1">Uncharacterized protein</fullName>
    </submittedName>
</protein>
<evidence type="ECO:0000313" key="1">
    <source>
        <dbReference type="EMBL" id="MCV7379965.1"/>
    </source>
</evidence>
<evidence type="ECO:0000313" key="4">
    <source>
        <dbReference type="Proteomes" id="UP001141650"/>
    </source>
</evidence>
<reference evidence="2 3" key="1">
    <citation type="submission" date="2017-02" db="EMBL/GenBank/DDBJ databases">
        <title>The new phylogeny of genus Mycobacterium.</title>
        <authorList>
            <person name="Tortoli E."/>
            <person name="Trovato A."/>
            <person name="Cirillo D.M."/>
        </authorList>
    </citation>
    <scope>NUCLEOTIDE SEQUENCE [LARGE SCALE GENOMIC DNA]</scope>
    <source>
        <strain evidence="2 3">DSM 45230</strain>
    </source>
</reference>
<reference evidence="1" key="3">
    <citation type="journal article" date="2022" name="BMC Genomics">
        <title>Comparative genome analysis of mycobacteria focusing on tRNA and non-coding RNA.</title>
        <authorList>
            <person name="Behra P.R.K."/>
            <person name="Pettersson B.M.F."/>
            <person name="Ramesh M."/>
            <person name="Das S."/>
            <person name="Dasgupta S."/>
            <person name="Kirsebom L.A."/>
        </authorList>
    </citation>
    <scope>NUCLEOTIDE SEQUENCE</scope>
    <source>
        <strain evidence="1">CCUG 55640</strain>
    </source>
</reference>
<organism evidence="1 4">
    <name type="scientific">Mycobacterium alsense</name>
    <dbReference type="NCBI Taxonomy" id="324058"/>
    <lineage>
        <taxon>Bacteria</taxon>
        <taxon>Bacillati</taxon>
        <taxon>Actinomycetota</taxon>
        <taxon>Actinomycetes</taxon>
        <taxon>Mycobacteriales</taxon>
        <taxon>Mycobacteriaceae</taxon>
        <taxon>Mycobacterium</taxon>
    </lineage>
</organism>
<dbReference type="AlphaFoldDB" id="A0AA41XRG7"/>
<comment type="caution">
    <text evidence="1">The sequence shown here is derived from an EMBL/GenBank/DDBJ whole genome shotgun (WGS) entry which is preliminary data.</text>
</comment>
<name>A0AA41XRG7_9MYCO</name>
<dbReference type="EMBL" id="MVHD01000025">
    <property type="protein sequence ID" value="OQZ89957.1"/>
    <property type="molecule type" value="Genomic_DNA"/>
</dbReference>
<dbReference type="EMBL" id="JACKVH010000014">
    <property type="protein sequence ID" value="MCV7379965.1"/>
    <property type="molecule type" value="Genomic_DNA"/>
</dbReference>
<evidence type="ECO:0000313" key="2">
    <source>
        <dbReference type="EMBL" id="OQZ89957.1"/>
    </source>
</evidence>
<dbReference type="Proteomes" id="UP000192319">
    <property type="component" value="Unassembled WGS sequence"/>
</dbReference>
<gene>
    <name evidence="2" type="ORF">BST11_15395</name>
    <name evidence="1" type="ORF">H7K38_15055</name>
</gene>
<accession>A0AA41XRG7</accession>
<dbReference type="Proteomes" id="UP001141650">
    <property type="component" value="Unassembled WGS sequence"/>
</dbReference>